<dbReference type="InterPro" id="IPR018712">
    <property type="entry name" value="Tle1-like_cat"/>
</dbReference>
<dbReference type="Proteomes" id="UP000263489">
    <property type="component" value="Unassembled WGS sequence"/>
</dbReference>
<gene>
    <name evidence="2" type="ORF">DC045_04995</name>
</gene>
<name>A0A349GKW1_9GAMM</name>
<dbReference type="EMBL" id="DNNA01000077">
    <property type="protein sequence ID" value="HBC33677.1"/>
    <property type="molecule type" value="Genomic_DNA"/>
</dbReference>
<evidence type="ECO:0000313" key="3">
    <source>
        <dbReference type="Proteomes" id="UP000263489"/>
    </source>
</evidence>
<reference evidence="2 3" key="1">
    <citation type="journal article" date="2018" name="Nat. Biotechnol.">
        <title>A standardized bacterial taxonomy based on genome phylogeny substantially revises the tree of life.</title>
        <authorList>
            <person name="Parks D.H."/>
            <person name="Chuvochina M."/>
            <person name="Waite D.W."/>
            <person name="Rinke C."/>
            <person name="Skarshewski A."/>
            <person name="Chaumeil P.A."/>
            <person name="Hugenholtz P."/>
        </authorList>
    </citation>
    <scope>NUCLEOTIDE SEQUENCE [LARGE SCALE GENOMIC DNA]</scope>
    <source>
        <strain evidence="2">UBA9380</strain>
    </source>
</reference>
<feature type="domain" description="T6SS Phospholipase effector Tle1-like catalytic" evidence="1">
    <location>
        <begin position="150"/>
        <end position="238"/>
    </location>
</feature>
<accession>A0A349GKW1</accession>
<proteinExistence type="predicted"/>
<evidence type="ECO:0000259" key="1">
    <source>
        <dbReference type="Pfam" id="PF09994"/>
    </source>
</evidence>
<protein>
    <submittedName>
        <fullName evidence="2">DUF2235 domain-containing protein</fullName>
    </submittedName>
</protein>
<dbReference type="PANTHER" id="PTHR33840">
    <property type="match status" value="1"/>
</dbReference>
<comment type="caution">
    <text evidence="2">The sequence shown here is derived from an EMBL/GenBank/DDBJ whole genome shotgun (WGS) entry which is preliminary data.</text>
</comment>
<evidence type="ECO:0000313" key="2">
    <source>
        <dbReference type="EMBL" id="HBC33677.1"/>
    </source>
</evidence>
<dbReference type="Pfam" id="PF09994">
    <property type="entry name" value="T6SS_Tle1-like_cat"/>
    <property type="match status" value="2"/>
</dbReference>
<dbReference type="PANTHER" id="PTHR33840:SF1">
    <property type="entry name" value="TLE1 PHOSPHOLIPASE DOMAIN-CONTAINING PROTEIN"/>
    <property type="match status" value="1"/>
</dbReference>
<organism evidence="2 3">
    <name type="scientific">Marinobacter adhaerens</name>
    <dbReference type="NCBI Taxonomy" id="1033846"/>
    <lineage>
        <taxon>Bacteria</taxon>
        <taxon>Pseudomonadati</taxon>
        <taxon>Pseudomonadota</taxon>
        <taxon>Gammaproteobacteria</taxon>
        <taxon>Pseudomonadales</taxon>
        <taxon>Marinobacteraceae</taxon>
        <taxon>Marinobacter</taxon>
    </lineage>
</organism>
<feature type="domain" description="T6SS Phospholipase effector Tle1-like catalytic" evidence="1">
    <location>
        <begin position="2"/>
        <end position="121"/>
    </location>
</feature>
<sequence length="402" mass="44578">MFFDGTANHKDNDKHLPDRDITNVAKLFDLYESGANSERIYIPGPGTIAGHIAPDGFDAREDIIGLALGVGPEGGHKRIQTAITALNDILDESKPDVVVLDVFGFSRGAALARHFVNLVNEWPASIILPEINEPSLSTSVVSFRKLNAFPRDITARVGFIGLFDTVGSFYLPGNQNNLDFNVNLRPDSADRIVHLTAHHEIRRNFPLSSIREPAGLPSNFSEIALPGVHSDVGGGYENPVGGIQNHEIFTVRVFSGHGMNYRTIQSAQKKIEALNRNDHRNIQARVEGTDVIAEERRATRKELAIHALHLMYEMAVSEGLPMSPMDLSNANHRIPDDLKKAIDAWQEAGANLFAARKYLGKYMHTSHREDVLPHLPENSGKRRIFYNRPSLAVQQQEVTARP</sequence>
<dbReference type="AlphaFoldDB" id="A0A349GKW1"/>